<protein>
    <submittedName>
        <fullName evidence="1">Uncharacterized protein</fullName>
    </submittedName>
</protein>
<dbReference type="EMBL" id="CP018477">
    <property type="protein sequence ID" value="ASV72683.1"/>
    <property type="molecule type" value="Genomic_DNA"/>
</dbReference>
<evidence type="ECO:0000313" key="2">
    <source>
        <dbReference type="Proteomes" id="UP000215086"/>
    </source>
</evidence>
<dbReference type="AlphaFoldDB" id="A0A286R9Q9"/>
<dbReference type="Proteomes" id="UP000215086">
    <property type="component" value="Chromosome"/>
</dbReference>
<name>A0A286R9Q9_9BACT</name>
<evidence type="ECO:0000313" key="1">
    <source>
        <dbReference type="EMBL" id="ASV72683.1"/>
    </source>
</evidence>
<proteinExistence type="predicted"/>
<reference evidence="1 2" key="1">
    <citation type="journal article" name="Front. Microbiol.">
        <title>Sugar Metabolism of the First Thermophilic Planctomycete Thermogutta terrifontis: Comparative Genomic and Transcriptomic Approaches.</title>
        <authorList>
            <person name="Elcheninov A.G."/>
            <person name="Menzel P."/>
            <person name="Gudbergsdottir S.R."/>
            <person name="Slesarev A.I."/>
            <person name="Kadnikov V.V."/>
            <person name="Krogh A."/>
            <person name="Bonch-Osmolovskaya E.A."/>
            <person name="Peng X."/>
            <person name="Kublanov I.V."/>
        </authorList>
    </citation>
    <scope>NUCLEOTIDE SEQUENCE [LARGE SCALE GENOMIC DNA]</scope>
    <source>
        <strain evidence="1 2">R1</strain>
    </source>
</reference>
<dbReference type="KEGG" id="ttf:THTE_0081"/>
<keyword evidence="2" id="KW-1185">Reference proteome</keyword>
<gene>
    <name evidence="1" type="ORF">THTE_0081</name>
</gene>
<accession>A0A286R9Q9</accession>
<sequence length="49" mass="5431">MIQERLENKKVAVFGVRPPKPGTGLNQTPNEVLEVSTQRIFVGTLRGKP</sequence>
<organism evidence="1 2">
    <name type="scientific">Thermogutta terrifontis</name>
    <dbReference type="NCBI Taxonomy" id="1331910"/>
    <lineage>
        <taxon>Bacteria</taxon>
        <taxon>Pseudomonadati</taxon>
        <taxon>Planctomycetota</taxon>
        <taxon>Planctomycetia</taxon>
        <taxon>Pirellulales</taxon>
        <taxon>Thermoguttaceae</taxon>
        <taxon>Thermogutta</taxon>
    </lineage>
</organism>